<dbReference type="Proteomes" id="UP000553193">
    <property type="component" value="Unassembled WGS sequence"/>
</dbReference>
<proteinExistence type="predicted"/>
<sequence>MIRAAALLAALLAAAPASASEPPQRRRAAEITQVVRAATDALGMRPITLVEYVEPGLYRVRGGGCTVMVQIRVGSTRPGRPGAMPLPPFEAVAGTPDCG</sequence>
<evidence type="ECO:0000256" key="2">
    <source>
        <dbReference type="SAM" id="SignalP"/>
    </source>
</evidence>
<accession>A0A840A922</accession>
<feature type="signal peptide" evidence="2">
    <location>
        <begin position="1"/>
        <end position="19"/>
    </location>
</feature>
<evidence type="ECO:0000256" key="1">
    <source>
        <dbReference type="SAM" id="MobiDB-lite"/>
    </source>
</evidence>
<reference evidence="3 4" key="1">
    <citation type="submission" date="2020-08" db="EMBL/GenBank/DDBJ databases">
        <title>Genomic Encyclopedia of Type Strains, Phase IV (KMG-IV): sequencing the most valuable type-strain genomes for metagenomic binning, comparative biology and taxonomic classification.</title>
        <authorList>
            <person name="Goeker M."/>
        </authorList>
    </citation>
    <scope>NUCLEOTIDE SEQUENCE [LARGE SCALE GENOMIC DNA]</scope>
    <source>
        <strain evidence="3 4">DSM 19979</strain>
    </source>
</reference>
<dbReference type="AlphaFoldDB" id="A0A840A922"/>
<comment type="caution">
    <text evidence="3">The sequence shown here is derived from an EMBL/GenBank/DDBJ whole genome shotgun (WGS) entry which is preliminary data.</text>
</comment>
<feature type="region of interest" description="Disordered" evidence="1">
    <location>
        <begin position="76"/>
        <end position="99"/>
    </location>
</feature>
<protein>
    <submittedName>
        <fullName evidence="3">Uncharacterized protein</fullName>
    </submittedName>
</protein>
<dbReference type="EMBL" id="JACIDJ010000001">
    <property type="protein sequence ID" value="MBB3896620.1"/>
    <property type="molecule type" value="Genomic_DNA"/>
</dbReference>
<keyword evidence="4" id="KW-1185">Reference proteome</keyword>
<evidence type="ECO:0000313" key="3">
    <source>
        <dbReference type="EMBL" id="MBB3896620.1"/>
    </source>
</evidence>
<dbReference type="RefSeq" id="WP_207017836.1">
    <property type="nucleotide sequence ID" value="NZ_JAFFQX010000011.1"/>
</dbReference>
<gene>
    <name evidence="3" type="ORF">GGQ83_000046</name>
</gene>
<feature type="chain" id="PRO_5032824006" evidence="2">
    <location>
        <begin position="20"/>
        <end position="99"/>
    </location>
</feature>
<keyword evidence="2" id="KW-0732">Signal</keyword>
<organism evidence="3 4">
    <name type="scientific">Roseococcus suduntuyensis</name>
    <dbReference type="NCBI Taxonomy" id="455361"/>
    <lineage>
        <taxon>Bacteria</taxon>
        <taxon>Pseudomonadati</taxon>
        <taxon>Pseudomonadota</taxon>
        <taxon>Alphaproteobacteria</taxon>
        <taxon>Acetobacterales</taxon>
        <taxon>Roseomonadaceae</taxon>
        <taxon>Roseococcus</taxon>
    </lineage>
</organism>
<name>A0A840A922_9PROT</name>
<evidence type="ECO:0000313" key="4">
    <source>
        <dbReference type="Proteomes" id="UP000553193"/>
    </source>
</evidence>